<reference evidence="5 6" key="1">
    <citation type="journal article" date="2021" name="Nat. Commun.">
        <title>Genetic determinants of endophytism in the Arabidopsis root mycobiome.</title>
        <authorList>
            <person name="Mesny F."/>
            <person name="Miyauchi S."/>
            <person name="Thiergart T."/>
            <person name="Pickel B."/>
            <person name="Atanasova L."/>
            <person name="Karlsson M."/>
            <person name="Huettel B."/>
            <person name="Barry K.W."/>
            <person name="Haridas S."/>
            <person name="Chen C."/>
            <person name="Bauer D."/>
            <person name="Andreopoulos W."/>
            <person name="Pangilinan J."/>
            <person name="LaButti K."/>
            <person name="Riley R."/>
            <person name="Lipzen A."/>
            <person name="Clum A."/>
            <person name="Drula E."/>
            <person name="Henrissat B."/>
            <person name="Kohler A."/>
            <person name="Grigoriev I.V."/>
            <person name="Martin F.M."/>
            <person name="Hacquard S."/>
        </authorList>
    </citation>
    <scope>NUCLEOTIDE SEQUENCE [LARGE SCALE GENOMIC DNA]</scope>
    <source>
        <strain evidence="5 6">MPI-SDFR-AT-0080</strain>
    </source>
</reference>
<dbReference type="Pfam" id="PF06441">
    <property type="entry name" value="EHN"/>
    <property type="match status" value="1"/>
</dbReference>
<evidence type="ECO:0000313" key="5">
    <source>
        <dbReference type="EMBL" id="KAH7048420.1"/>
    </source>
</evidence>
<sequence length="447" mass="50026">MVNAFGFATEGDGQTHHTGLNFHFAETESPQRFEIRVNDDFLDLTLRKVRDYRPSRSFFPNWTVEGPPNGVLKGRANYWANEYNWRQAEETMNEEFDHYATTVPGYGTYSAPIPLHFVHKESKNEGAVPLLLVHGWSSTHHEWSSAIKKLSQNGEKSPAPTQPGLGAKEVGVAFDALMQQLGYSEYGIVSTDIGWAIAMSMVEHLSQNIIGHFTDFFFAMPTPSDSARQANNETTEGENEYLAALKEFAKRHFAYATVQNQKPGLLAAILAGSPVGMAAWLWDLKHGNSDGYAFTHEEIIHERDVDVDSRSSGLPSEKKSDVATGVTAWGYLDGPFPDLAKFPLLPRSGAERVANVVYFKNYETGGHWPAFNQPDQVRHISLIISESKERGGDVRVYLESAYARSLNNDAWDLHGQVGRVFVSQRPNGTDRLCNSRLIELLIDRFKL</sequence>
<gene>
    <name evidence="5" type="ORF">B0J12DRAFT_700289</name>
</gene>
<dbReference type="InterPro" id="IPR029058">
    <property type="entry name" value="AB_hydrolase_fold"/>
</dbReference>
<evidence type="ECO:0000256" key="1">
    <source>
        <dbReference type="ARBA" id="ARBA00010088"/>
    </source>
</evidence>
<proteinExistence type="inferred from homology"/>
<keyword evidence="3 5" id="KW-0378">Hydrolase</keyword>
<dbReference type="PANTHER" id="PTHR21661">
    <property type="entry name" value="EPOXIDE HYDROLASE 1-RELATED"/>
    <property type="match status" value="1"/>
</dbReference>
<evidence type="ECO:0000259" key="4">
    <source>
        <dbReference type="Pfam" id="PF06441"/>
    </source>
</evidence>
<keyword evidence="6" id="KW-1185">Reference proteome</keyword>
<dbReference type="InterPro" id="IPR010497">
    <property type="entry name" value="Epoxide_hydro_N"/>
</dbReference>
<dbReference type="GO" id="GO:0016787">
    <property type="term" value="F:hydrolase activity"/>
    <property type="evidence" value="ECO:0007669"/>
    <property type="project" value="UniProtKB-KW"/>
</dbReference>
<evidence type="ECO:0000313" key="6">
    <source>
        <dbReference type="Proteomes" id="UP000774617"/>
    </source>
</evidence>
<comment type="similarity">
    <text evidence="1">Belongs to the peptidase S33 family.</text>
</comment>
<feature type="domain" description="Epoxide hydrolase N-terminal" evidence="4">
    <location>
        <begin position="31"/>
        <end position="142"/>
    </location>
</feature>
<evidence type="ECO:0000256" key="3">
    <source>
        <dbReference type="ARBA" id="ARBA00022801"/>
    </source>
</evidence>
<dbReference type="PANTHER" id="PTHR21661:SF35">
    <property type="entry name" value="EPOXIDE HYDROLASE"/>
    <property type="match status" value="1"/>
</dbReference>
<dbReference type="Gene3D" id="3.40.50.1820">
    <property type="entry name" value="alpha/beta hydrolase"/>
    <property type="match status" value="1"/>
</dbReference>
<accession>A0ABQ8GBT5</accession>
<dbReference type="EMBL" id="JAGTJR010000015">
    <property type="protein sequence ID" value="KAH7048420.1"/>
    <property type="molecule type" value="Genomic_DNA"/>
</dbReference>
<protein>
    <submittedName>
        <fullName evidence="5">Alpha/Beta hydrolase protein</fullName>
    </submittedName>
</protein>
<keyword evidence="2" id="KW-0058">Aromatic hydrocarbons catabolism</keyword>
<dbReference type="SUPFAM" id="SSF53474">
    <property type="entry name" value="alpha/beta-Hydrolases"/>
    <property type="match status" value="1"/>
</dbReference>
<name>A0ABQ8GBT5_9PEZI</name>
<comment type="caution">
    <text evidence="5">The sequence shown here is derived from an EMBL/GenBank/DDBJ whole genome shotgun (WGS) entry which is preliminary data.</text>
</comment>
<evidence type="ECO:0000256" key="2">
    <source>
        <dbReference type="ARBA" id="ARBA00022797"/>
    </source>
</evidence>
<organism evidence="5 6">
    <name type="scientific">Macrophomina phaseolina</name>
    <dbReference type="NCBI Taxonomy" id="35725"/>
    <lineage>
        <taxon>Eukaryota</taxon>
        <taxon>Fungi</taxon>
        <taxon>Dikarya</taxon>
        <taxon>Ascomycota</taxon>
        <taxon>Pezizomycotina</taxon>
        <taxon>Dothideomycetes</taxon>
        <taxon>Dothideomycetes incertae sedis</taxon>
        <taxon>Botryosphaeriales</taxon>
        <taxon>Botryosphaeriaceae</taxon>
        <taxon>Macrophomina</taxon>
    </lineage>
</organism>
<dbReference type="Proteomes" id="UP000774617">
    <property type="component" value="Unassembled WGS sequence"/>
</dbReference>